<dbReference type="RefSeq" id="XP_067481050.1">
    <property type="nucleotide sequence ID" value="XM_067624586.1"/>
</dbReference>
<name>A0A1L9UQ62_ASPBC</name>
<dbReference type="VEuPathDB" id="FungiDB:ASPBRDRAFT_41520"/>
<reference evidence="3" key="1">
    <citation type="journal article" date="2017" name="Genome Biol.">
        <title>Comparative genomics reveals high biological diversity and specific adaptations in the industrially and medically important fungal genus Aspergillus.</title>
        <authorList>
            <person name="de Vries R.P."/>
            <person name="Riley R."/>
            <person name="Wiebenga A."/>
            <person name="Aguilar-Osorio G."/>
            <person name="Amillis S."/>
            <person name="Uchima C.A."/>
            <person name="Anderluh G."/>
            <person name="Asadollahi M."/>
            <person name="Askin M."/>
            <person name="Barry K."/>
            <person name="Battaglia E."/>
            <person name="Bayram O."/>
            <person name="Benocci T."/>
            <person name="Braus-Stromeyer S.A."/>
            <person name="Caldana C."/>
            <person name="Canovas D."/>
            <person name="Cerqueira G.C."/>
            <person name="Chen F."/>
            <person name="Chen W."/>
            <person name="Choi C."/>
            <person name="Clum A."/>
            <person name="Dos Santos R.A."/>
            <person name="Damasio A.R."/>
            <person name="Diallinas G."/>
            <person name="Emri T."/>
            <person name="Fekete E."/>
            <person name="Flipphi M."/>
            <person name="Freyberg S."/>
            <person name="Gallo A."/>
            <person name="Gournas C."/>
            <person name="Habgood R."/>
            <person name="Hainaut M."/>
            <person name="Harispe M.L."/>
            <person name="Henrissat B."/>
            <person name="Hilden K.S."/>
            <person name="Hope R."/>
            <person name="Hossain A."/>
            <person name="Karabika E."/>
            <person name="Karaffa L."/>
            <person name="Karanyi Z."/>
            <person name="Krasevec N."/>
            <person name="Kuo A."/>
            <person name="Kusch H."/>
            <person name="LaButti K."/>
            <person name="Lagendijk E.L."/>
            <person name="Lapidus A."/>
            <person name="Levasseur A."/>
            <person name="Lindquist E."/>
            <person name="Lipzen A."/>
            <person name="Logrieco A.F."/>
            <person name="MacCabe A."/>
            <person name="Maekelae M.R."/>
            <person name="Malavazi I."/>
            <person name="Melin P."/>
            <person name="Meyer V."/>
            <person name="Mielnichuk N."/>
            <person name="Miskei M."/>
            <person name="Molnar A.P."/>
            <person name="Mule G."/>
            <person name="Ngan C.Y."/>
            <person name="Orejas M."/>
            <person name="Orosz E."/>
            <person name="Ouedraogo J.P."/>
            <person name="Overkamp K.M."/>
            <person name="Park H.-S."/>
            <person name="Perrone G."/>
            <person name="Piumi F."/>
            <person name="Punt P.J."/>
            <person name="Ram A.F."/>
            <person name="Ramon A."/>
            <person name="Rauscher S."/>
            <person name="Record E."/>
            <person name="Riano-Pachon D.M."/>
            <person name="Robert V."/>
            <person name="Roehrig J."/>
            <person name="Ruller R."/>
            <person name="Salamov A."/>
            <person name="Salih N.S."/>
            <person name="Samson R.A."/>
            <person name="Sandor E."/>
            <person name="Sanguinetti M."/>
            <person name="Schuetze T."/>
            <person name="Sepcic K."/>
            <person name="Shelest E."/>
            <person name="Sherlock G."/>
            <person name="Sophianopoulou V."/>
            <person name="Squina F.M."/>
            <person name="Sun H."/>
            <person name="Susca A."/>
            <person name="Todd R.B."/>
            <person name="Tsang A."/>
            <person name="Unkles S.E."/>
            <person name="van de Wiele N."/>
            <person name="van Rossen-Uffink D."/>
            <person name="Oliveira J.V."/>
            <person name="Vesth T.C."/>
            <person name="Visser J."/>
            <person name="Yu J.-H."/>
            <person name="Zhou M."/>
            <person name="Andersen M.R."/>
            <person name="Archer D.B."/>
            <person name="Baker S.E."/>
            <person name="Benoit I."/>
            <person name="Brakhage A.A."/>
            <person name="Braus G.H."/>
            <person name="Fischer R."/>
            <person name="Frisvad J.C."/>
            <person name="Goldman G.H."/>
            <person name="Houbraken J."/>
            <person name="Oakley B."/>
            <person name="Pocsi I."/>
            <person name="Scazzocchio C."/>
            <person name="Seiboth B."/>
            <person name="vanKuyk P.A."/>
            <person name="Wortman J."/>
            <person name="Dyer P.S."/>
            <person name="Grigoriev I.V."/>
        </authorList>
    </citation>
    <scope>NUCLEOTIDE SEQUENCE [LARGE SCALE GENOMIC DNA]</scope>
    <source>
        <strain evidence="3">CBS 101740 / IMI 381727 / IBT 21946</strain>
    </source>
</reference>
<dbReference type="Proteomes" id="UP000184499">
    <property type="component" value="Unassembled WGS sequence"/>
</dbReference>
<sequence length="52" mass="5613">MGKARGWCFVFFVCDSCLVVVLLIVLVFCSSVASVCLISHTDASGDKLPFLD</sequence>
<gene>
    <name evidence="2" type="ORF">ASPBRDRAFT_41520</name>
</gene>
<protein>
    <submittedName>
        <fullName evidence="2">Uncharacterized protein</fullName>
    </submittedName>
</protein>
<keyword evidence="3" id="KW-1185">Reference proteome</keyword>
<feature type="transmembrane region" description="Helical" evidence="1">
    <location>
        <begin position="7"/>
        <end position="28"/>
    </location>
</feature>
<dbReference type="AlphaFoldDB" id="A0A1L9UQ62"/>
<dbReference type="EMBL" id="KV878682">
    <property type="protein sequence ID" value="OJJ73802.1"/>
    <property type="molecule type" value="Genomic_DNA"/>
</dbReference>
<keyword evidence="1" id="KW-1133">Transmembrane helix</keyword>
<keyword evidence="1" id="KW-0472">Membrane</keyword>
<dbReference type="GeneID" id="93577074"/>
<keyword evidence="1" id="KW-0812">Transmembrane</keyword>
<proteinExistence type="predicted"/>
<accession>A0A1L9UQ62</accession>
<organism evidence="2 3">
    <name type="scientific">Aspergillus brasiliensis (strain CBS 101740 / IMI 381727 / IBT 21946)</name>
    <dbReference type="NCBI Taxonomy" id="767769"/>
    <lineage>
        <taxon>Eukaryota</taxon>
        <taxon>Fungi</taxon>
        <taxon>Dikarya</taxon>
        <taxon>Ascomycota</taxon>
        <taxon>Pezizomycotina</taxon>
        <taxon>Eurotiomycetes</taxon>
        <taxon>Eurotiomycetidae</taxon>
        <taxon>Eurotiales</taxon>
        <taxon>Aspergillaceae</taxon>
        <taxon>Aspergillus</taxon>
        <taxon>Aspergillus subgen. Circumdati</taxon>
    </lineage>
</organism>
<evidence type="ECO:0000313" key="3">
    <source>
        <dbReference type="Proteomes" id="UP000184499"/>
    </source>
</evidence>
<evidence type="ECO:0000313" key="2">
    <source>
        <dbReference type="EMBL" id="OJJ73802.1"/>
    </source>
</evidence>
<evidence type="ECO:0000256" key="1">
    <source>
        <dbReference type="SAM" id="Phobius"/>
    </source>
</evidence>